<keyword evidence="7 9" id="KW-0057">Aromatic amino acid biosynthesis</keyword>
<accession>M7MWG3</accession>
<protein>
    <recommendedName>
        <fullName evidence="4 9">N-(5'-phosphoribosyl)anthranilate isomerase</fullName>
        <shortName evidence="9">PRAI</shortName>
        <ecNumber evidence="3 9">5.3.1.24</ecNumber>
    </recommendedName>
</protein>
<dbReference type="InterPro" id="IPR001240">
    <property type="entry name" value="PRAI_dom"/>
</dbReference>
<gene>
    <name evidence="9 11" type="primary">trpF</name>
    <name evidence="11" type="ORF">ADICEAN_04127</name>
</gene>
<evidence type="ECO:0000259" key="10">
    <source>
        <dbReference type="Pfam" id="PF00697"/>
    </source>
</evidence>
<keyword evidence="6 9" id="KW-0822">Tryptophan biosynthesis</keyword>
<evidence type="ECO:0000256" key="1">
    <source>
        <dbReference type="ARBA" id="ARBA00001164"/>
    </source>
</evidence>
<dbReference type="PATRIC" id="fig|1279009.4.peg.4159"/>
<evidence type="ECO:0000256" key="2">
    <source>
        <dbReference type="ARBA" id="ARBA00004664"/>
    </source>
</evidence>
<evidence type="ECO:0000256" key="4">
    <source>
        <dbReference type="ARBA" id="ARBA00022272"/>
    </source>
</evidence>
<comment type="catalytic activity">
    <reaction evidence="1 9">
        <text>N-(5-phospho-beta-D-ribosyl)anthranilate = 1-(2-carboxyphenylamino)-1-deoxy-D-ribulose 5-phosphate</text>
        <dbReference type="Rhea" id="RHEA:21540"/>
        <dbReference type="ChEBI" id="CHEBI:18277"/>
        <dbReference type="ChEBI" id="CHEBI:58613"/>
        <dbReference type="EC" id="5.3.1.24"/>
    </reaction>
</comment>
<dbReference type="EC" id="5.3.1.24" evidence="3 9"/>
<keyword evidence="8 9" id="KW-0413">Isomerase</keyword>
<dbReference type="GO" id="GO:0004640">
    <property type="term" value="F:phosphoribosylanthranilate isomerase activity"/>
    <property type="evidence" value="ECO:0007669"/>
    <property type="project" value="UniProtKB-UniRule"/>
</dbReference>
<evidence type="ECO:0000256" key="9">
    <source>
        <dbReference type="HAMAP-Rule" id="MF_00135"/>
    </source>
</evidence>
<evidence type="ECO:0000256" key="3">
    <source>
        <dbReference type="ARBA" id="ARBA00012572"/>
    </source>
</evidence>
<dbReference type="Proteomes" id="UP000011910">
    <property type="component" value="Unassembled WGS sequence"/>
</dbReference>
<dbReference type="InterPro" id="IPR044643">
    <property type="entry name" value="TrpF_fam"/>
</dbReference>
<dbReference type="HAMAP" id="MF_00135">
    <property type="entry name" value="PRAI"/>
    <property type="match status" value="1"/>
</dbReference>
<evidence type="ECO:0000313" key="11">
    <source>
        <dbReference type="EMBL" id="EMR00753.1"/>
    </source>
</evidence>
<keyword evidence="12" id="KW-1185">Reference proteome</keyword>
<dbReference type="eggNOG" id="COG0135">
    <property type="taxonomic scope" value="Bacteria"/>
</dbReference>
<dbReference type="EMBL" id="AODQ01000194">
    <property type="protein sequence ID" value="EMR00753.1"/>
    <property type="molecule type" value="Genomic_DNA"/>
</dbReference>
<dbReference type="CDD" id="cd00405">
    <property type="entry name" value="PRAI"/>
    <property type="match status" value="1"/>
</dbReference>
<dbReference type="Pfam" id="PF00697">
    <property type="entry name" value="PRAI"/>
    <property type="match status" value="1"/>
</dbReference>
<keyword evidence="5 9" id="KW-0028">Amino-acid biosynthesis</keyword>
<dbReference type="InterPro" id="IPR013785">
    <property type="entry name" value="Aldolase_TIM"/>
</dbReference>
<evidence type="ECO:0000313" key="12">
    <source>
        <dbReference type="Proteomes" id="UP000011910"/>
    </source>
</evidence>
<comment type="similarity">
    <text evidence="9">Belongs to the TrpF family.</text>
</comment>
<organism evidence="11 12">
    <name type="scientific">Cesiribacter andamanensis AMV16</name>
    <dbReference type="NCBI Taxonomy" id="1279009"/>
    <lineage>
        <taxon>Bacteria</taxon>
        <taxon>Pseudomonadati</taxon>
        <taxon>Bacteroidota</taxon>
        <taxon>Cytophagia</taxon>
        <taxon>Cytophagales</taxon>
        <taxon>Cesiribacteraceae</taxon>
        <taxon>Cesiribacter</taxon>
    </lineage>
</organism>
<sequence>MKQPANLQAVSALKPQYLGFIFWEKSPRYMPESLAPEALAQLPDTIKKVGVFVNAGREEILQRARQYQLQAVQLHGEEGPALCRQLRQEGLEVIRAIRIGEVFQEQELHPYLGAVDYFLFDTLGQQYGGTGKAFNWQLLTHYSLPTPFFLSGGLELASLDGLETLAHLPLHALDVNSKFEVAPGLKNIPALQELFSHPMLLP</sequence>
<proteinExistence type="inferred from homology"/>
<reference evidence="11 12" key="1">
    <citation type="journal article" date="2013" name="Genome Announc.">
        <title>Draft Genome Sequence of Cesiribacter andamanensis Strain AMV16T, Isolated from a Soil Sample from a Mud Volcano in the Andaman Islands, India.</title>
        <authorList>
            <person name="Shivaji S."/>
            <person name="Ara S."/>
            <person name="Begum Z."/>
            <person name="Srinivas T.N."/>
            <person name="Singh A."/>
            <person name="Kumar Pinnaka A."/>
        </authorList>
    </citation>
    <scope>NUCLEOTIDE SEQUENCE [LARGE SCALE GENOMIC DNA]</scope>
    <source>
        <strain evidence="11 12">AMV16</strain>
    </source>
</reference>
<evidence type="ECO:0000256" key="5">
    <source>
        <dbReference type="ARBA" id="ARBA00022605"/>
    </source>
</evidence>
<feature type="domain" description="N-(5'phosphoribosyl) anthranilate isomerase (PRAI)" evidence="10">
    <location>
        <begin position="4"/>
        <end position="195"/>
    </location>
</feature>
<dbReference type="PANTHER" id="PTHR42894:SF1">
    <property type="entry name" value="N-(5'-PHOSPHORIBOSYL)ANTHRANILATE ISOMERASE"/>
    <property type="match status" value="1"/>
</dbReference>
<dbReference type="InterPro" id="IPR011060">
    <property type="entry name" value="RibuloseP-bd_barrel"/>
</dbReference>
<evidence type="ECO:0000256" key="8">
    <source>
        <dbReference type="ARBA" id="ARBA00023235"/>
    </source>
</evidence>
<comment type="pathway">
    <text evidence="2 9">Amino-acid biosynthesis; L-tryptophan biosynthesis; L-tryptophan from chorismate: step 3/5.</text>
</comment>
<evidence type="ECO:0000256" key="6">
    <source>
        <dbReference type="ARBA" id="ARBA00022822"/>
    </source>
</evidence>
<dbReference type="SUPFAM" id="SSF51366">
    <property type="entry name" value="Ribulose-phoshate binding barrel"/>
    <property type="match status" value="1"/>
</dbReference>
<comment type="caution">
    <text evidence="11">The sequence shown here is derived from an EMBL/GenBank/DDBJ whole genome shotgun (WGS) entry which is preliminary data.</text>
</comment>
<name>M7MWG3_9BACT</name>
<dbReference type="GO" id="GO:0000162">
    <property type="term" value="P:L-tryptophan biosynthetic process"/>
    <property type="evidence" value="ECO:0007669"/>
    <property type="project" value="UniProtKB-UniRule"/>
</dbReference>
<evidence type="ECO:0000256" key="7">
    <source>
        <dbReference type="ARBA" id="ARBA00023141"/>
    </source>
</evidence>
<dbReference type="PANTHER" id="PTHR42894">
    <property type="entry name" value="N-(5'-PHOSPHORIBOSYL)ANTHRANILATE ISOMERASE"/>
    <property type="match status" value="1"/>
</dbReference>
<dbReference type="STRING" id="1279009.ADICEAN_04127"/>
<dbReference type="Gene3D" id="3.20.20.70">
    <property type="entry name" value="Aldolase class I"/>
    <property type="match status" value="1"/>
</dbReference>
<dbReference type="AlphaFoldDB" id="M7MWG3"/>
<dbReference type="UniPathway" id="UPA00035">
    <property type="reaction ID" value="UER00042"/>
</dbReference>